<dbReference type="Proteomes" id="UP000253720">
    <property type="component" value="Chromosome"/>
</dbReference>
<reference evidence="1 2" key="1">
    <citation type="submission" date="2018-05" db="EMBL/GenBank/DDBJ databases">
        <title>Complete genome sequence of Pseudomonas kribbensis 46-2(T).</title>
        <authorList>
            <person name="Jeong H."/>
            <person name="Lee S.-G."/>
            <person name="Rha E."/>
            <person name="Kim H."/>
        </authorList>
    </citation>
    <scope>NUCLEOTIDE SEQUENCE [LARGE SCALE GENOMIC DNA]</scope>
    <source>
        <strain evidence="1 2">46-2</strain>
    </source>
</reference>
<sequence>MNAPLSFNQQLSLLDERIEKSWADILENSRLVKAIREGEVSRALYAIYMIETFHYTAHNARNQGLVGVRHADNPVYAKFCFEHAAQEVGHEKMALHDVMSLGLKHEVFDIPSALPETEVLIAYLYWISFTGNPLQRLGYSYWAENAYQFITPLINRLSETLELKPAQLTFFVAHSDIDIEHFNEIKLMLQRTCKRQDDWDAVATVMETSLRLTGNMLEAVYEQYEAWQNGLAPRYDFLHALDSQ</sequence>
<dbReference type="AlphaFoldDB" id="A0A345RI22"/>
<evidence type="ECO:0000313" key="1">
    <source>
        <dbReference type="EMBL" id="AXI58938.1"/>
    </source>
</evidence>
<accession>A0A345RI22</accession>
<dbReference type="InterPro" id="IPR016084">
    <property type="entry name" value="Haem_Oase-like_multi-hlx"/>
</dbReference>
<name>A0A345RI22_9PSED</name>
<keyword evidence="2" id="KW-1185">Reference proteome</keyword>
<gene>
    <name evidence="1" type="ORF">DLD99_00110</name>
</gene>
<protein>
    <submittedName>
        <fullName evidence="1">TenA family transcriptional regulator</fullName>
    </submittedName>
</protein>
<proteinExistence type="predicted"/>
<dbReference type="Pfam" id="PF14518">
    <property type="entry name" value="Haem_oxygenas_2"/>
    <property type="match status" value="1"/>
</dbReference>
<dbReference type="RefSeq" id="WP_114880859.1">
    <property type="nucleotide sequence ID" value="NZ_CP029608.1"/>
</dbReference>
<organism evidence="1 2">
    <name type="scientific">Pseudomonas kribbensis</name>
    <dbReference type="NCBI Taxonomy" id="1628086"/>
    <lineage>
        <taxon>Bacteria</taxon>
        <taxon>Pseudomonadati</taxon>
        <taxon>Pseudomonadota</taxon>
        <taxon>Gammaproteobacteria</taxon>
        <taxon>Pseudomonadales</taxon>
        <taxon>Pseudomonadaceae</taxon>
        <taxon>Pseudomonas</taxon>
    </lineage>
</organism>
<dbReference type="Gene3D" id="1.20.910.10">
    <property type="entry name" value="Heme oxygenase-like"/>
    <property type="match status" value="1"/>
</dbReference>
<dbReference type="SUPFAM" id="SSF48613">
    <property type="entry name" value="Heme oxygenase-like"/>
    <property type="match status" value="1"/>
</dbReference>
<evidence type="ECO:0000313" key="2">
    <source>
        <dbReference type="Proteomes" id="UP000253720"/>
    </source>
</evidence>
<dbReference type="EMBL" id="CP029608">
    <property type="protein sequence ID" value="AXI58938.1"/>
    <property type="molecule type" value="Genomic_DNA"/>
</dbReference>
<dbReference type="KEGG" id="pke:DLD99_00110"/>